<dbReference type="AlphaFoldDB" id="A0A444Y1K5"/>
<protein>
    <submittedName>
        <fullName evidence="1">Uncharacterized protein</fullName>
    </submittedName>
</protein>
<accession>A0A444Y1K5</accession>
<gene>
    <name evidence="1" type="ORF">Ahy_B08g091162</name>
</gene>
<dbReference type="EMBL" id="SDMP01000018">
    <property type="protein sequence ID" value="RYQ95803.1"/>
    <property type="molecule type" value="Genomic_DNA"/>
</dbReference>
<name>A0A444Y1K5_ARAHY</name>
<sequence>MLQLFFTMAFSAVPLILYIPPIRNLNLFVEAMEDISRESRLYSNRVYPRLRSAWFRVMNCFLCYNTR</sequence>
<keyword evidence="2" id="KW-1185">Reference proteome</keyword>
<dbReference type="PANTHER" id="PTHR36616:SF4">
    <property type="entry name" value="OS03G0174800 PROTEIN"/>
    <property type="match status" value="1"/>
</dbReference>
<proteinExistence type="predicted"/>
<evidence type="ECO:0000313" key="2">
    <source>
        <dbReference type="Proteomes" id="UP000289738"/>
    </source>
</evidence>
<dbReference type="STRING" id="3818.A0A444Y1K5"/>
<reference evidence="1 2" key="1">
    <citation type="submission" date="2019-01" db="EMBL/GenBank/DDBJ databases">
        <title>Sequencing of cultivated peanut Arachis hypogaea provides insights into genome evolution and oil improvement.</title>
        <authorList>
            <person name="Chen X."/>
        </authorList>
    </citation>
    <scope>NUCLEOTIDE SEQUENCE [LARGE SCALE GENOMIC DNA]</scope>
    <source>
        <strain evidence="2">cv. Fuhuasheng</strain>
        <tissue evidence="1">Leaves</tissue>
    </source>
</reference>
<dbReference type="PANTHER" id="PTHR36616">
    <property type="entry name" value="BNAC07G32700D PROTEIN"/>
    <property type="match status" value="1"/>
</dbReference>
<dbReference type="Proteomes" id="UP000289738">
    <property type="component" value="Chromosome B08"/>
</dbReference>
<organism evidence="1 2">
    <name type="scientific">Arachis hypogaea</name>
    <name type="common">Peanut</name>
    <dbReference type="NCBI Taxonomy" id="3818"/>
    <lineage>
        <taxon>Eukaryota</taxon>
        <taxon>Viridiplantae</taxon>
        <taxon>Streptophyta</taxon>
        <taxon>Embryophyta</taxon>
        <taxon>Tracheophyta</taxon>
        <taxon>Spermatophyta</taxon>
        <taxon>Magnoliopsida</taxon>
        <taxon>eudicotyledons</taxon>
        <taxon>Gunneridae</taxon>
        <taxon>Pentapetalae</taxon>
        <taxon>rosids</taxon>
        <taxon>fabids</taxon>
        <taxon>Fabales</taxon>
        <taxon>Fabaceae</taxon>
        <taxon>Papilionoideae</taxon>
        <taxon>50 kb inversion clade</taxon>
        <taxon>dalbergioids sensu lato</taxon>
        <taxon>Dalbergieae</taxon>
        <taxon>Pterocarpus clade</taxon>
        <taxon>Arachis</taxon>
    </lineage>
</organism>
<evidence type="ECO:0000313" key="1">
    <source>
        <dbReference type="EMBL" id="RYQ95803.1"/>
    </source>
</evidence>
<comment type="caution">
    <text evidence="1">The sequence shown here is derived from an EMBL/GenBank/DDBJ whole genome shotgun (WGS) entry which is preliminary data.</text>
</comment>